<proteinExistence type="predicted"/>
<dbReference type="InterPro" id="IPR003749">
    <property type="entry name" value="ThiS/MoaD-like"/>
</dbReference>
<dbReference type="SUPFAM" id="SSF54285">
    <property type="entry name" value="MoaD/ThiS"/>
    <property type="match status" value="1"/>
</dbReference>
<dbReference type="EMBL" id="SPDV01000013">
    <property type="protein sequence ID" value="TFI58664.1"/>
    <property type="molecule type" value="Genomic_DNA"/>
</dbReference>
<sequence>MPLDLLYFGALRDRLGRDAERVDPPSHVVTVGDLLGWLAGRDGAYRDALAEPSRIHAAVEGQPTGHEGSIFGAREVALFPPPGAL</sequence>
<dbReference type="OrthoDB" id="9800712at2"/>
<comment type="caution">
    <text evidence="1">The sequence shown here is derived from an EMBL/GenBank/DDBJ whole genome shotgun (WGS) entry which is preliminary data.</text>
</comment>
<dbReference type="InterPro" id="IPR012675">
    <property type="entry name" value="Beta-grasp_dom_sf"/>
</dbReference>
<evidence type="ECO:0000313" key="2">
    <source>
        <dbReference type="Proteomes" id="UP000298213"/>
    </source>
</evidence>
<keyword evidence="2" id="KW-1185">Reference proteome</keyword>
<accession>A0A4Y8ZRV4</accession>
<organism evidence="1 2">
    <name type="scientific">Sphingomonas parva</name>
    <dbReference type="NCBI Taxonomy" id="2555898"/>
    <lineage>
        <taxon>Bacteria</taxon>
        <taxon>Pseudomonadati</taxon>
        <taxon>Pseudomonadota</taxon>
        <taxon>Alphaproteobacteria</taxon>
        <taxon>Sphingomonadales</taxon>
        <taxon>Sphingomonadaceae</taxon>
        <taxon>Sphingomonas</taxon>
    </lineage>
</organism>
<dbReference type="AlphaFoldDB" id="A0A4Y8ZRV4"/>
<dbReference type="InterPro" id="IPR016155">
    <property type="entry name" value="Mopterin_synth/thiamin_S_b"/>
</dbReference>
<name>A0A4Y8ZRV4_9SPHN</name>
<evidence type="ECO:0000313" key="1">
    <source>
        <dbReference type="EMBL" id="TFI58664.1"/>
    </source>
</evidence>
<dbReference type="RefSeq" id="WP_135085670.1">
    <property type="nucleotide sequence ID" value="NZ_SPDV01000013.1"/>
</dbReference>
<protein>
    <submittedName>
        <fullName evidence="1">MoaD/ThiS family protein</fullName>
    </submittedName>
</protein>
<reference evidence="1 2" key="1">
    <citation type="submission" date="2019-03" db="EMBL/GenBank/DDBJ databases">
        <title>Genome sequence of Sphingomonas sp. 17J27-24.</title>
        <authorList>
            <person name="Kim M."/>
            <person name="Maeng S."/>
            <person name="Sathiyaraj S."/>
        </authorList>
    </citation>
    <scope>NUCLEOTIDE SEQUENCE [LARGE SCALE GENOMIC DNA]</scope>
    <source>
        <strain evidence="1 2">17J27-24</strain>
    </source>
</reference>
<dbReference type="Gene3D" id="3.10.20.30">
    <property type="match status" value="1"/>
</dbReference>
<dbReference type="Proteomes" id="UP000298213">
    <property type="component" value="Unassembled WGS sequence"/>
</dbReference>
<dbReference type="Pfam" id="PF02597">
    <property type="entry name" value="ThiS"/>
    <property type="match status" value="1"/>
</dbReference>
<gene>
    <name evidence="1" type="ORF">E2493_08455</name>
</gene>